<gene>
    <name evidence="4" type="ORF">ACKW6Q_08160</name>
</gene>
<dbReference type="InterPro" id="IPR058074">
    <property type="entry name" value="Bacteriocin-like"/>
</dbReference>
<comment type="caution">
    <text evidence="4">The sequence shown here is derived from an EMBL/GenBank/DDBJ whole genome shotgun (WGS) entry which is preliminary data.</text>
</comment>
<evidence type="ECO:0000256" key="3">
    <source>
        <dbReference type="ARBA" id="ARBA00023157"/>
    </source>
</evidence>
<dbReference type="EMBL" id="JBJXVJ010000001">
    <property type="protein sequence ID" value="MFN1216943.1"/>
    <property type="molecule type" value="Genomic_DNA"/>
</dbReference>
<name>A0ABW9K0T2_9FLAO</name>
<comment type="subcellular location">
    <subcellularLocation>
        <location evidence="1">Secreted</location>
    </subcellularLocation>
</comment>
<dbReference type="NCBIfam" id="NF047792">
    <property type="entry name" value="CCPGW_fam"/>
    <property type="match status" value="1"/>
</dbReference>
<reference evidence="4 5" key="1">
    <citation type="submission" date="2024-12" db="EMBL/GenBank/DDBJ databases">
        <title>Draft genome sequence of Chryseobacterium kwangjuense AG447.</title>
        <authorList>
            <person name="Cheptsov V.S."/>
            <person name="Belov A."/>
            <person name="Zavarzina A.G."/>
        </authorList>
    </citation>
    <scope>NUCLEOTIDE SEQUENCE [LARGE SCALE GENOMIC DNA]</scope>
    <source>
        <strain evidence="4 5">AG447</strain>
    </source>
</reference>
<evidence type="ECO:0000313" key="4">
    <source>
        <dbReference type="EMBL" id="MFN1216943.1"/>
    </source>
</evidence>
<dbReference type="InterPro" id="IPR011696">
    <property type="entry name" value="Huwentoxin-1"/>
</dbReference>
<protein>
    <submittedName>
        <fullName evidence="4">CCPGW family putative bacteriocin</fullName>
    </submittedName>
</protein>
<dbReference type="Pfam" id="PF07740">
    <property type="entry name" value="Toxin_12"/>
    <property type="match status" value="1"/>
</dbReference>
<sequence>MITMKNLKKLSRGEMKNLQGADSRCNPQIICQRTSDCCPGWVCATRGRYCVAL</sequence>
<keyword evidence="5" id="KW-1185">Reference proteome</keyword>
<evidence type="ECO:0000256" key="1">
    <source>
        <dbReference type="ARBA" id="ARBA00004613"/>
    </source>
</evidence>
<dbReference type="NCBIfam" id="NF047798">
    <property type="entry name" value="leader_Chryseo"/>
    <property type="match status" value="1"/>
</dbReference>
<dbReference type="RefSeq" id="WP_083535162.1">
    <property type="nucleotide sequence ID" value="NZ_JBJXVJ010000001.1"/>
</dbReference>
<evidence type="ECO:0000313" key="5">
    <source>
        <dbReference type="Proteomes" id="UP001634154"/>
    </source>
</evidence>
<proteinExistence type="predicted"/>
<keyword evidence="2" id="KW-0964">Secreted</keyword>
<dbReference type="Proteomes" id="UP001634154">
    <property type="component" value="Unassembled WGS sequence"/>
</dbReference>
<keyword evidence="3" id="KW-1015">Disulfide bond</keyword>
<organism evidence="4 5">
    <name type="scientific">Chryseobacterium kwangjuense</name>
    <dbReference type="NCBI Taxonomy" id="267125"/>
    <lineage>
        <taxon>Bacteria</taxon>
        <taxon>Pseudomonadati</taxon>
        <taxon>Bacteroidota</taxon>
        <taxon>Flavobacteriia</taxon>
        <taxon>Flavobacteriales</taxon>
        <taxon>Weeksellaceae</taxon>
        <taxon>Chryseobacterium group</taxon>
        <taxon>Chryseobacterium</taxon>
    </lineage>
</organism>
<evidence type="ECO:0000256" key="2">
    <source>
        <dbReference type="ARBA" id="ARBA00022525"/>
    </source>
</evidence>
<accession>A0ABW9K0T2</accession>